<dbReference type="AlphaFoldDB" id="A0A399FYX4"/>
<dbReference type="NCBIfam" id="TIGR01930">
    <property type="entry name" value="AcCoA-C-Actrans"/>
    <property type="match status" value="1"/>
</dbReference>
<evidence type="ECO:0000313" key="6">
    <source>
        <dbReference type="Proteomes" id="UP000265719"/>
    </source>
</evidence>
<dbReference type="InterPro" id="IPR020613">
    <property type="entry name" value="Thiolase_CS"/>
</dbReference>
<evidence type="ECO:0000256" key="2">
    <source>
        <dbReference type="ARBA" id="ARBA00022679"/>
    </source>
</evidence>
<dbReference type="RefSeq" id="WP_068690121.1">
    <property type="nucleotide sequence ID" value="NZ_CP063196.1"/>
</dbReference>
<dbReference type="NCBIfam" id="NF005865">
    <property type="entry name" value="PRK07801.1"/>
    <property type="match status" value="1"/>
</dbReference>
<keyword evidence="3 4" id="KW-0012">Acyltransferase</keyword>
<dbReference type="Pfam" id="PF02803">
    <property type="entry name" value="Thiolase_C"/>
    <property type="match status" value="1"/>
</dbReference>
<keyword evidence="6" id="KW-1185">Reference proteome</keyword>
<dbReference type="Pfam" id="PF00108">
    <property type="entry name" value="Thiolase_N"/>
    <property type="match status" value="1"/>
</dbReference>
<dbReference type="OrthoDB" id="3761315at2"/>
<reference evidence="5" key="1">
    <citation type="submission" date="2020-10" db="EMBL/GenBank/DDBJ databases">
        <title>De novo genome project of the cellulose decomposer Thermobifida halotolerans type strain.</title>
        <authorList>
            <person name="Nagy I."/>
            <person name="Horvath B."/>
            <person name="Kukolya J."/>
            <person name="Nagy I."/>
            <person name="Orsini M."/>
        </authorList>
    </citation>
    <scope>NUCLEOTIDE SEQUENCE</scope>
    <source>
        <strain evidence="5">DSM 44931</strain>
    </source>
</reference>
<comment type="similarity">
    <text evidence="1 4">Belongs to the thiolase-like superfamily. Thiolase family.</text>
</comment>
<protein>
    <submittedName>
        <fullName evidence="5">Acetyl-CoA C-acetyltransferase</fullName>
        <ecNumber evidence="5">2.3.1.9</ecNumber>
    </submittedName>
</protein>
<dbReference type="InterPro" id="IPR020617">
    <property type="entry name" value="Thiolase_C"/>
</dbReference>
<name>A0A399FYX4_9ACTN</name>
<sequence length="380" mass="39670">MAEAYIVGAVRTPVGTRKGALAAVHPADLGAHVLRELVTRTGVDPSAVEDVIMGCVTQVGPQALDLARTAWLSAGLPESTPGVTIDRQCGSSQQAVHFAAQGVMSGTQDLVVAAGVENMGMVPMGANAQFAVDNGLAVYGEGWTERYGTQEISQFRGAQLMCEKWGYTRGELERYALESHRRAAAAIEEGRFDAEIAPLAGVSRDEGVRPDTSLEKMAALPPLREGWALTAAVASQISVGASALLIASEQAVAEHNLTPLARIVQLALTGDDPVYMLTAPIPATRIALRKAGLGIDDVDVTEINEAFAPVPMAWTAELGADPAKVNPNGGAIALGHPLGATGAVLMTKLVHELHRTGGRYGLQTMCEGGGQANVTIVERV</sequence>
<dbReference type="KEGG" id="thao:NI17_021670"/>
<keyword evidence="2 4" id="KW-0808">Transferase</keyword>
<dbReference type="CDD" id="cd00751">
    <property type="entry name" value="thiolase"/>
    <property type="match status" value="1"/>
</dbReference>
<dbReference type="Proteomes" id="UP000265719">
    <property type="component" value="Chromosome"/>
</dbReference>
<dbReference type="GO" id="GO:0003985">
    <property type="term" value="F:acetyl-CoA C-acetyltransferase activity"/>
    <property type="evidence" value="ECO:0007669"/>
    <property type="project" value="UniProtKB-EC"/>
</dbReference>
<dbReference type="PANTHER" id="PTHR43365">
    <property type="entry name" value="BLR7806 PROTEIN"/>
    <property type="match status" value="1"/>
</dbReference>
<dbReference type="EC" id="2.3.1.9" evidence="5"/>
<evidence type="ECO:0000256" key="1">
    <source>
        <dbReference type="ARBA" id="ARBA00010982"/>
    </source>
</evidence>
<proteinExistence type="inferred from homology"/>
<evidence type="ECO:0000256" key="3">
    <source>
        <dbReference type="ARBA" id="ARBA00023315"/>
    </source>
</evidence>
<organism evidence="5 6">
    <name type="scientific">Thermobifida halotolerans</name>
    <dbReference type="NCBI Taxonomy" id="483545"/>
    <lineage>
        <taxon>Bacteria</taxon>
        <taxon>Bacillati</taxon>
        <taxon>Actinomycetota</taxon>
        <taxon>Actinomycetes</taxon>
        <taxon>Streptosporangiales</taxon>
        <taxon>Nocardiopsidaceae</taxon>
        <taxon>Thermobifida</taxon>
    </lineage>
</organism>
<dbReference type="SUPFAM" id="SSF53901">
    <property type="entry name" value="Thiolase-like"/>
    <property type="match status" value="2"/>
</dbReference>
<evidence type="ECO:0000313" key="5">
    <source>
        <dbReference type="EMBL" id="UOE19310.1"/>
    </source>
</evidence>
<dbReference type="PROSITE" id="PS00737">
    <property type="entry name" value="THIOLASE_2"/>
    <property type="match status" value="1"/>
</dbReference>
<gene>
    <name evidence="5" type="ORF">NI17_021670</name>
</gene>
<accession>A0A399FYX4</accession>
<dbReference type="Gene3D" id="3.40.47.10">
    <property type="match status" value="2"/>
</dbReference>
<dbReference type="InterPro" id="IPR016039">
    <property type="entry name" value="Thiolase-like"/>
</dbReference>
<dbReference type="InterPro" id="IPR002155">
    <property type="entry name" value="Thiolase"/>
</dbReference>
<dbReference type="PIRSF" id="PIRSF000429">
    <property type="entry name" value="Ac-CoA_Ac_transf"/>
    <property type="match status" value="1"/>
</dbReference>
<dbReference type="PANTHER" id="PTHR43365:SF1">
    <property type="entry name" value="ACETYL-COA C-ACYLTRANSFERASE"/>
    <property type="match status" value="1"/>
</dbReference>
<evidence type="ECO:0000256" key="4">
    <source>
        <dbReference type="RuleBase" id="RU003557"/>
    </source>
</evidence>
<dbReference type="InterPro" id="IPR020616">
    <property type="entry name" value="Thiolase_N"/>
</dbReference>
<dbReference type="EMBL" id="CP063196">
    <property type="protein sequence ID" value="UOE19310.1"/>
    <property type="molecule type" value="Genomic_DNA"/>
</dbReference>